<evidence type="ECO:0000313" key="1">
    <source>
        <dbReference type="EMBL" id="MEQ2248237.1"/>
    </source>
</evidence>
<dbReference type="Proteomes" id="UP001482620">
    <property type="component" value="Unassembled WGS sequence"/>
</dbReference>
<reference evidence="1 2" key="1">
    <citation type="submission" date="2021-06" db="EMBL/GenBank/DDBJ databases">
        <authorList>
            <person name="Palmer J.M."/>
        </authorList>
    </citation>
    <scope>NUCLEOTIDE SEQUENCE [LARGE SCALE GENOMIC DNA]</scope>
    <source>
        <strain evidence="2">if_2019</strain>
        <tissue evidence="1">Muscle</tissue>
    </source>
</reference>
<name>A0ABV0USQ4_9TELE</name>
<sequence length="97" mass="10360">LALLAVFHPCVATPIGEQAVLVQALAAKAWVALGAAEQVGVRVVAVAHHSPTHHLASLREEHNENLSTQALFIKTQGPHLKSHKKSFTCQQCIDVAV</sequence>
<evidence type="ECO:0000313" key="2">
    <source>
        <dbReference type="Proteomes" id="UP001482620"/>
    </source>
</evidence>
<gene>
    <name evidence="1" type="ORF">ILYODFUR_017261</name>
</gene>
<feature type="non-terminal residue" evidence="1">
    <location>
        <position position="1"/>
    </location>
</feature>
<accession>A0ABV0USQ4</accession>
<dbReference type="EMBL" id="JAHRIQ010082712">
    <property type="protein sequence ID" value="MEQ2248237.1"/>
    <property type="molecule type" value="Genomic_DNA"/>
</dbReference>
<organism evidence="1 2">
    <name type="scientific">Ilyodon furcidens</name>
    <name type="common">goldbreast splitfin</name>
    <dbReference type="NCBI Taxonomy" id="33524"/>
    <lineage>
        <taxon>Eukaryota</taxon>
        <taxon>Metazoa</taxon>
        <taxon>Chordata</taxon>
        <taxon>Craniata</taxon>
        <taxon>Vertebrata</taxon>
        <taxon>Euteleostomi</taxon>
        <taxon>Actinopterygii</taxon>
        <taxon>Neopterygii</taxon>
        <taxon>Teleostei</taxon>
        <taxon>Neoteleostei</taxon>
        <taxon>Acanthomorphata</taxon>
        <taxon>Ovalentaria</taxon>
        <taxon>Atherinomorphae</taxon>
        <taxon>Cyprinodontiformes</taxon>
        <taxon>Goodeidae</taxon>
        <taxon>Ilyodon</taxon>
    </lineage>
</organism>
<proteinExistence type="predicted"/>
<comment type="caution">
    <text evidence="1">The sequence shown here is derived from an EMBL/GenBank/DDBJ whole genome shotgun (WGS) entry which is preliminary data.</text>
</comment>
<evidence type="ECO:0008006" key="3">
    <source>
        <dbReference type="Google" id="ProtNLM"/>
    </source>
</evidence>
<protein>
    <recommendedName>
        <fullName evidence="3">Secreted protein</fullName>
    </recommendedName>
</protein>
<keyword evidence="2" id="KW-1185">Reference proteome</keyword>